<accession>A0ABR0ARY2</accession>
<dbReference type="EMBL" id="JAOYFB010000038">
    <property type="protein sequence ID" value="KAK4027854.1"/>
    <property type="molecule type" value="Genomic_DNA"/>
</dbReference>
<reference evidence="1 2" key="1">
    <citation type="journal article" date="2023" name="Nucleic Acids Res.">
        <title>The hologenome of Daphnia magna reveals possible DNA methylation and microbiome-mediated evolution of the host genome.</title>
        <authorList>
            <person name="Chaturvedi A."/>
            <person name="Li X."/>
            <person name="Dhandapani V."/>
            <person name="Marshall H."/>
            <person name="Kissane S."/>
            <person name="Cuenca-Cambronero M."/>
            <person name="Asole G."/>
            <person name="Calvet F."/>
            <person name="Ruiz-Romero M."/>
            <person name="Marangio P."/>
            <person name="Guigo R."/>
            <person name="Rago D."/>
            <person name="Mirbahai L."/>
            <person name="Eastwood N."/>
            <person name="Colbourne J.K."/>
            <person name="Zhou J."/>
            <person name="Mallon E."/>
            <person name="Orsini L."/>
        </authorList>
    </citation>
    <scope>NUCLEOTIDE SEQUENCE [LARGE SCALE GENOMIC DNA]</scope>
    <source>
        <strain evidence="1">LRV0_1</strain>
    </source>
</reference>
<gene>
    <name evidence="1" type="ORF">OUZ56_016995</name>
</gene>
<evidence type="ECO:0000313" key="2">
    <source>
        <dbReference type="Proteomes" id="UP001234178"/>
    </source>
</evidence>
<name>A0ABR0ARY2_9CRUS</name>
<protein>
    <submittedName>
        <fullName evidence="1">Uncharacterized protein</fullName>
    </submittedName>
</protein>
<proteinExistence type="predicted"/>
<dbReference type="Proteomes" id="UP001234178">
    <property type="component" value="Unassembled WGS sequence"/>
</dbReference>
<sequence>MSARSADTGSDAKIRAPYSVLLRIMALYVRINRGIGRQFLPKIPVQLLVKDDVWNSISSANKERSHPAGGRGKSCIMILNRVGLRKLPFGTLVYMIFSSDRRPSIHV</sequence>
<evidence type="ECO:0000313" key="1">
    <source>
        <dbReference type="EMBL" id="KAK4027854.1"/>
    </source>
</evidence>
<comment type="caution">
    <text evidence="1">The sequence shown here is derived from an EMBL/GenBank/DDBJ whole genome shotgun (WGS) entry which is preliminary data.</text>
</comment>
<organism evidence="1 2">
    <name type="scientific">Daphnia magna</name>
    <dbReference type="NCBI Taxonomy" id="35525"/>
    <lineage>
        <taxon>Eukaryota</taxon>
        <taxon>Metazoa</taxon>
        <taxon>Ecdysozoa</taxon>
        <taxon>Arthropoda</taxon>
        <taxon>Crustacea</taxon>
        <taxon>Branchiopoda</taxon>
        <taxon>Diplostraca</taxon>
        <taxon>Cladocera</taxon>
        <taxon>Anomopoda</taxon>
        <taxon>Daphniidae</taxon>
        <taxon>Daphnia</taxon>
    </lineage>
</organism>
<keyword evidence="2" id="KW-1185">Reference proteome</keyword>